<feature type="region of interest" description="Disordered" evidence="6">
    <location>
        <begin position="1"/>
        <end position="25"/>
    </location>
</feature>
<proteinExistence type="inferred from homology"/>
<evidence type="ECO:0000256" key="6">
    <source>
        <dbReference type="SAM" id="MobiDB-lite"/>
    </source>
</evidence>
<dbReference type="Proteomes" id="UP000317422">
    <property type="component" value="Unassembled WGS sequence"/>
</dbReference>
<keyword evidence="1 5" id="KW-0436">Ligase</keyword>
<dbReference type="RefSeq" id="WP_141922959.1">
    <property type="nucleotide sequence ID" value="NZ_VFQC01000001.1"/>
</dbReference>
<dbReference type="HAMAP" id="MF_01609">
    <property type="entry name" value="Glu_cys_ligase_2"/>
    <property type="match status" value="1"/>
</dbReference>
<dbReference type="NCBIfam" id="TIGR02050">
    <property type="entry name" value="gshA_cyan_rel"/>
    <property type="match status" value="1"/>
</dbReference>
<evidence type="ECO:0000313" key="7">
    <source>
        <dbReference type="EMBL" id="TQN31546.1"/>
    </source>
</evidence>
<keyword evidence="8" id="KW-1185">Reference proteome</keyword>
<keyword evidence="3 5" id="KW-0067">ATP-binding</keyword>
<reference evidence="7 8" key="1">
    <citation type="submission" date="2019-06" db="EMBL/GenBank/DDBJ databases">
        <title>Sequencing the genomes of 1000 actinobacteria strains.</title>
        <authorList>
            <person name="Klenk H.-P."/>
        </authorList>
    </citation>
    <scope>NUCLEOTIDE SEQUENCE [LARGE SCALE GENOMIC DNA]</scope>
    <source>
        <strain evidence="7 8">DSM 45015</strain>
    </source>
</reference>
<dbReference type="InterPro" id="IPR014746">
    <property type="entry name" value="Gln_synth/guanido_kin_cat_dom"/>
</dbReference>
<dbReference type="Gene3D" id="3.30.590.20">
    <property type="match status" value="1"/>
</dbReference>
<evidence type="ECO:0000313" key="8">
    <source>
        <dbReference type="Proteomes" id="UP000317422"/>
    </source>
</evidence>
<organism evidence="7 8">
    <name type="scientific">Haloactinospora alba</name>
    <dbReference type="NCBI Taxonomy" id="405555"/>
    <lineage>
        <taxon>Bacteria</taxon>
        <taxon>Bacillati</taxon>
        <taxon>Actinomycetota</taxon>
        <taxon>Actinomycetes</taxon>
        <taxon>Streptosporangiales</taxon>
        <taxon>Nocardiopsidaceae</taxon>
        <taxon>Haloactinospora</taxon>
    </lineage>
</organism>
<dbReference type="EC" id="6.3.2.2" evidence="5"/>
<dbReference type="AlphaFoldDB" id="A0A543NI78"/>
<dbReference type="GO" id="GO:0005524">
    <property type="term" value="F:ATP binding"/>
    <property type="evidence" value="ECO:0007669"/>
    <property type="project" value="UniProtKB-KW"/>
</dbReference>
<keyword evidence="2 5" id="KW-0547">Nucleotide-binding</keyword>
<evidence type="ECO:0000256" key="5">
    <source>
        <dbReference type="HAMAP-Rule" id="MF_01609"/>
    </source>
</evidence>
<dbReference type="NCBIfam" id="NF010041">
    <property type="entry name" value="PRK13517.1-1"/>
    <property type="match status" value="1"/>
</dbReference>
<evidence type="ECO:0000256" key="1">
    <source>
        <dbReference type="ARBA" id="ARBA00022598"/>
    </source>
</evidence>
<comment type="catalytic activity">
    <reaction evidence="4 5">
        <text>L-cysteine + L-glutamate + ATP = gamma-L-glutamyl-L-cysteine + ADP + phosphate + H(+)</text>
        <dbReference type="Rhea" id="RHEA:13285"/>
        <dbReference type="ChEBI" id="CHEBI:15378"/>
        <dbReference type="ChEBI" id="CHEBI:29985"/>
        <dbReference type="ChEBI" id="CHEBI:30616"/>
        <dbReference type="ChEBI" id="CHEBI:35235"/>
        <dbReference type="ChEBI" id="CHEBI:43474"/>
        <dbReference type="ChEBI" id="CHEBI:58173"/>
        <dbReference type="ChEBI" id="CHEBI:456216"/>
        <dbReference type="EC" id="6.3.2.2"/>
    </reaction>
</comment>
<dbReference type="SUPFAM" id="SSF55931">
    <property type="entry name" value="Glutamine synthetase/guanido kinase"/>
    <property type="match status" value="1"/>
</dbReference>
<comment type="function">
    <text evidence="5">ATP-dependent carboxylate-amine ligase which exhibits weak glutamate--cysteine ligase activity.</text>
</comment>
<dbReference type="GO" id="GO:0004357">
    <property type="term" value="F:glutamate-cysteine ligase activity"/>
    <property type="evidence" value="ECO:0007669"/>
    <property type="project" value="UniProtKB-EC"/>
</dbReference>
<dbReference type="GO" id="GO:0042398">
    <property type="term" value="P:modified amino acid biosynthetic process"/>
    <property type="evidence" value="ECO:0007669"/>
    <property type="project" value="InterPro"/>
</dbReference>
<evidence type="ECO:0000256" key="4">
    <source>
        <dbReference type="ARBA" id="ARBA00048819"/>
    </source>
</evidence>
<dbReference type="Pfam" id="PF04107">
    <property type="entry name" value="GCS2"/>
    <property type="match status" value="1"/>
</dbReference>
<dbReference type="InterPro" id="IPR006336">
    <property type="entry name" value="GCS2"/>
</dbReference>
<sequence>MNDPTRAPHQPRQSEHPGGSASLAPFEPTIGVEEEFFLVDAGTRRASARAQDILESGRGDPGNGGKLCAEITRFQVEAVSPVCRTGAELYDCLAHSRRKLAGAADDRGLAVTATGTAVLGEVGAPPITDGTRYRAIAEQFGALRDAHAVCGCHIHVGITDRETALGVVNQLRGWLPCLLALNANSPFIGGRDTGHASWRTVTWARLPSAGPPPWLSSMAEYEQAVSEMLASGAILDRGMVYWDVRLSAHVPTVEMRIGDAAATAEEAVLTALLVRGLAAVALDRIAMGEPPPIPGDRMLRLAIWRAAYDGLEGYTLDPVSGELATARNMVWRLLDVAAHGLSAPDQDLAQRLLARVLAAGSGAYRQRAAYARRGRISDVVDAIARQTRYGLVAVEEHG</sequence>
<comment type="caution">
    <text evidence="7">The sequence shown here is derived from an EMBL/GenBank/DDBJ whole genome shotgun (WGS) entry which is preliminary data.</text>
</comment>
<dbReference type="InterPro" id="IPR050141">
    <property type="entry name" value="GCL_type2/YbdK_subfam"/>
</dbReference>
<accession>A0A543NI78</accession>
<protein>
    <recommendedName>
        <fullName evidence="5">Putative glutamate--cysteine ligase 2</fullName>
        <ecNumber evidence="5">6.3.2.2</ecNumber>
    </recommendedName>
    <alternativeName>
        <fullName evidence="5">Gamma-glutamylcysteine synthetase 2</fullName>
        <shortName evidence="5">GCS 2</shortName>
        <shortName evidence="5">Gamma-GCS 2</shortName>
    </alternativeName>
</protein>
<dbReference type="PANTHER" id="PTHR36510:SF1">
    <property type="entry name" value="GLUTAMATE--CYSTEINE LIGASE 2-RELATED"/>
    <property type="match status" value="1"/>
</dbReference>
<gene>
    <name evidence="7" type="ORF">FHX37_1453</name>
</gene>
<dbReference type="PANTHER" id="PTHR36510">
    <property type="entry name" value="GLUTAMATE--CYSTEINE LIGASE 2-RELATED"/>
    <property type="match status" value="1"/>
</dbReference>
<comment type="similarity">
    <text evidence="5">Belongs to the glutamate--cysteine ligase type 2 family. YbdK subfamily.</text>
</comment>
<dbReference type="OrthoDB" id="9803842at2"/>
<name>A0A543NI78_9ACTN</name>
<evidence type="ECO:0000256" key="3">
    <source>
        <dbReference type="ARBA" id="ARBA00022840"/>
    </source>
</evidence>
<dbReference type="InterPro" id="IPR011793">
    <property type="entry name" value="YbdK"/>
</dbReference>
<dbReference type="EMBL" id="VFQC01000001">
    <property type="protein sequence ID" value="TQN31546.1"/>
    <property type="molecule type" value="Genomic_DNA"/>
</dbReference>
<evidence type="ECO:0000256" key="2">
    <source>
        <dbReference type="ARBA" id="ARBA00022741"/>
    </source>
</evidence>